<dbReference type="OrthoDB" id="359268at2"/>
<evidence type="ECO:0000256" key="4">
    <source>
        <dbReference type="ARBA" id="ARBA00022982"/>
    </source>
</evidence>
<protein>
    <submittedName>
        <fullName evidence="5">FMN-binding protein MioC</fullName>
    </submittedName>
</protein>
<dbReference type="NCBIfam" id="NF006531">
    <property type="entry name" value="PRK09004.1"/>
    <property type="match status" value="1"/>
</dbReference>
<dbReference type="PROSITE" id="PS50902">
    <property type="entry name" value="FLAVODOXIN_LIKE"/>
    <property type="match status" value="1"/>
</dbReference>
<dbReference type="SUPFAM" id="SSF52218">
    <property type="entry name" value="Flavoproteins"/>
    <property type="match status" value="1"/>
</dbReference>
<evidence type="ECO:0000313" key="5">
    <source>
        <dbReference type="EMBL" id="ASX26190.1"/>
    </source>
</evidence>
<comment type="cofactor">
    <cofactor evidence="1">
        <name>FMN</name>
        <dbReference type="ChEBI" id="CHEBI:58210"/>
    </cofactor>
</comment>
<dbReference type="InterPro" id="IPR008254">
    <property type="entry name" value="Flavodoxin/NO_synth"/>
</dbReference>
<sequence>MTSITFITGSTLGNSEYVAEHLSEKLTEMGFVTKIFHGPQLSELNLSGLWCVITSTHGAGDLPDNIKPLFKQIIEDQPDLSKIRFGSIGLGSSDYDDTFCKGITKLDQQLILRGAQRIGEILKIDVLKHENPEDPAEEWIKNWINLNKNFLISCE</sequence>
<dbReference type="InterPro" id="IPR001094">
    <property type="entry name" value="Flavdoxin-like"/>
</dbReference>
<dbReference type="InterPro" id="IPR029039">
    <property type="entry name" value="Flavoprotein-like_sf"/>
</dbReference>
<dbReference type="GO" id="GO:0050660">
    <property type="term" value="F:flavin adenine dinucleotide binding"/>
    <property type="evidence" value="ECO:0007669"/>
    <property type="project" value="TreeGrafter"/>
</dbReference>
<evidence type="ECO:0000256" key="2">
    <source>
        <dbReference type="ARBA" id="ARBA00022630"/>
    </source>
</evidence>
<keyword evidence="3" id="KW-0288">FMN</keyword>
<dbReference type="Gene3D" id="3.40.50.360">
    <property type="match status" value="1"/>
</dbReference>
<keyword evidence="4" id="KW-0813">Transport</keyword>
<name>A0A249DYN0_9ENTR</name>
<reference evidence="6" key="1">
    <citation type="submission" date="2016-06" db="EMBL/GenBank/DDBJ databases">
        <authorList>
            <person name="Chen W."/>
            <person name="Hasegawa D.K."/>
        </authorList>
    </citation>
    <scope>NUCLEOTIDE SEQUENCE [LARGE SCALE GENOMIC DNA]</scope>
    <source>
        <strain evidence="6">MEAM1</strain>
    </source>
</reference>
<evidence type="ECO:0000256" key="3">
    <source>
        <dbReference type="ARBA" id="ARBA00022643"/>
    </source>
</evidence>
<dbReference type="PANTHER" id="PTHR19384:SF128">
    <property type="entry name" value="NADPH OXIDOREDUCTASE A"/>
    <property type="match status" value="1"/>
</dbReference>
<keyword evidence="4" id="KW-0249">Electron transport</keyword>
<dbReference type="GO" id="GO:0016491">
    <property type="term" value="F:oxidoreductase activity"/>
    <property type="evidence" value="ECO:0007669"/>
    <property type="project" value="TreeGrafter"/>
</dbReference>
<accession>A0A249DYN0</accession>
<dbReference type="Pfam" id="PF00258">
    <property type="entry name" value="Flavodoxin_1"/>
    <property type="match status" value="1"/>
</dbReference>
<gene>
    <name evidence="5" type="ORF">BA171_03580</name>
</gene>
<organism evidence="5 6">
    <name type="scientific">Candidatus Hamiltonella defensa</name>
    <name type="common">Bemisia tabaci</name>
    <dbReference type="NCBI Taxonomy" id="672795"/>
    <lineage>
        <taxon>Bacteria</taxon>
        <taxon>Pseudomonadati</taxon>
        <taxon>Pseudomonadota</taxon>
        <taxon>Gammaproteobacteria</taxon>
        <taxon>Enterobacterales</taxon>
        <taxon>Enterobacteriaceae</taxon>
        <taxon>aphid secondary symbionts</taxon>
        <taxon>Candidatus Williamhamiltonella</taxon>
    </lineage>
</organism>
<keyword evidence="2" id="KW-0285">Flavoprotein</keyword>
<dbReference type="AlphaFoldDB" id="A0A249DYN0"/>
<dbReference type="Proteomes" id="UP000216438">
    <property type="component" value="Chromosome"/>
</dbReference>
<evidence type="ECO:0000313" key="6">
    <source>
        <dbReference type="Proteomes" id="UP000216438"/>
    </source>
</evidence>
<dbReference type="PANTHER" id="PTHR19384">
    <property type="entry name" value="NITRIC OXIDE SYNTHASE-RELATED"/>
    <property type="match status" value="1"/>
</dbReference>
<dbReference type="EMBL" id="CP016303">
    <property type="protein sequence ID" value="ASX26190.1"/>
    <property type="molecule type" value="Genomic_DNA"/>
</dbReference>
<dbReference type="GO" id="GO:0005829">
    <property type="term" value="C:cytosol"/>
    <property type="evidence" value="ECO:0007669"/>
    <property type="project" value="TreeGrafter"/>
</dbReference>
<dbReference type="RefSeq" id="WP_046493427.1">
    <property type="nucleotide sequence ID" value="NZ_CP016303.1"/>
</dbReference>
<dbReference type="PRINTS" id="PR00369">
    <property type="entry name" value="FLAVODOXIN"/>
</dbReference>
<reference evidence="5 6" key="2">
    <citation type="submission" date="2017-09" db="EMBL/GenBank/DDBJ databases">
        <title>The genome of whitefly Bemisia tabaci, a global crop pest, provides novel insights into virus transmission, host adaptation and insecticide resistance.</title>
        <authorList>
            <person name="Kaur N."/>
            <person name="Kliot A."/>
            <person name="Pinheiro P.V."/>
            <person name="Luan J."/>
            <person name="Zheng Y."/>
            <person name="Liu W."/>
            <person name="Sun H."/>
            <person name="Yang X."/>
            <person name="Xu Y."/>
            <person name="Luo Y."/>
            <person name="Kruse A."/>
            <person name="Fisher T.W."/>
            <person name="Nelson D.R."/>
            <person name="Elimelech M."/>
            <person name="MacCoss M."/>
            <person name="Johnson R."/>
            <person name="Cohen E."/>
            <person name="Hunter W.B."/>
            <person name="Brown J.K."/>
            <person name="Jander G."/>
            <person name="Cilia M."/>
            <person name="Douglas A.E."/>
            <person name="Ghanim M."/>
            <person name="Simmons A.M."/>
            <person name="Wintermantel W.M."/>
            <person name="Ling K.-S."/>
            <person name="Fei Z."/>
        </authorList>
    </citation>
    <scope>NUCLEOTIDE SEQUENCE [LARGE SCALE GENOMIC DNA]</scope>
    <source>
        <strain evidence="5 6">MEAM1</strain>
    </source>
</reference>
<dbReference type="GO" id="GO:0010181">
    <property type="term" value="F:FMN binding"/>
    <property type="evidence" value="ECO:0007669"/>
    <property type="project" value="InterPro"/>
</dbReference>
<proteinExistence type="predicted"/>
<evidence type="ECO:0000256" key="1">
    <source>
        <dbReference type="ARBA" id="ARBA00001917"/>
    </source>
</evidence>